<dbReference type="RefSeq" id="WP_093618224.1">
    <property type="nucleotide sequence ID" value="NZ_FNFF01000033.1"/>
</dbReference>
<dbReference type="SUPFAM" id="SSF56219">
    <property type="entry name" value="DNase I-like"/>
    <property type="match status" value="1"/>
</dbReference>
<keyword evidence="1" id="KW-0732">Signal</keyword>
<dbReference type="EMBL" id="FNFF01000033">
    <property type="protein sequence ID" value="SDL38936.1"/>
    <property type="molecule type" value="Genomic_DNA"/>
</dbReference>
<feature type="domain" description="Endonuclease/exonuclease/phosphatase" evidence="2">
    <location>
        <begin position="50"/>
        <end position="323"/>
    </location>
</feature>
<feature type="chain" id="PRO_5011512561" evidence="1">
    <location>
        <begin position="37"/>
        <end position="333"/>
    </location>
</feature>
<keyword evidence="3" id="KW-0378">Hydrolase</keyword>
<keyword evidence="3" id="KW-0269">Exonuclease</keyword>
<dbReference type="GO" id="GO:0004519">
    <property type="term" value="F:endonuclease activity"/>
    <property type="evidence" value="ECO:0007669"/>
    <property type="project" value="UniProtKB-KW"/>
</dbReference>
<evidence type="ECO:0000313" key="3">
    <source>
        <dbReference type="EMBL" id="SDL38936.1"/>
    </source>
</evidence>
<dbReference type="GO" id="GO:0004527">
    <property type="term" value="F:exonuclease activity"/>
    <property type="evidence" value="ECO:0007669"/>
    <property type="project" value="UniProtKB-KW"/>
</dbReference>
<dbReference type="PROSITE" id="PS51318">
    <property type="entry name" value="TAT"/>
    <property type="match status" value="1"/>
</dbReference>
<dbReference type="OrthoDB" id="3515699at2"/>
<dbReference type="AlphaFoldDB" id="A0A1G9JNR3"/>
<feature type="signal peptide" evidence="1">
    <location>
        <begin position="1"/>
        <end position="36"/>
    </location>
</feature>
<dbReference type="InterPro" id="IPR005135">
    <property type="entry name" value="Endo/exonuclease/phosphatase"/>
</dbReference>
<dbReference type="STRING" id="417292.SAMN05421806_13317"/>
<dbReference type="InterPro" id="IPR036691">
    <property type="entry name" value="Endo/exonu/phosph_ase_sf"/>
</dbReference>
<keyword evidence="3" id="KW-0255">Endonuclease</keyword>
<evidence type="ECO:0000313" key="4">
    <source>
        <dbReference type="Proteomes" id="UP000199155"/>
    </source>
</evidence>
<name>A0A1G9JNR3_9ACTN</name>
<accession>A0A1G9JNR3</accession>
<dbReference type="InterPro" id="IPR006311">
    <property type="entry name" value="TAT_signal"/>
</dbReference>
<organism evidence="3 4">
    <name type="scientific">Streptomyces indicus</name>
    <dbReference type="NCBI Taxonomy" id="417292"/>
    <lineage>
        <taxon>Bacteria</taxon>
        <taxon>Bacillati</taxon>
        <taxon>Actinomycetota</taxon>
        <taxon>Actinomycetes</taxon>
        <taxon>Kitasatosporales</taxon>
        <taxon>Streptomycetaceae</taxon>
        <taxon>Streptomyces</taxon>
    </lineage>
</organism>
<dbReference type="Proteomes" id="UP000199155">
    <property type="component" value="Unassembled WGS sequence"/>
</dbReference>
<reference evidence="3 4" key="1">
    <citation type="submission" date="2016-10" db="EMBL/GenBank/DDBJ databases">
        <authorList>
            <person name="de Groot N.N."/>
        </authorList>
    </citation>
    <scope>NUCLEOTIDE SEQUENCE [LARGE SCALE GENOMIC DNA]</scope>
    <source>
        <strain evidence="3 4">CGMCC 4.5727</strain>
    </source>
</reference>
<keyword evidence="3" id="KW-0540">Nuclease</keyword>
<dbReference type="Pfam" id="PF03372">
    <property type="entry name" value="Exo_endo_phos"/>
    <property type="match status" value="1"/>
</dbReference>
<dbReference type="Gene3D" id="3.60.10.10">
    <property type="entry name" value="Endonuclease/exonuclease/phosphatase"/>
    <property type="match status" value="1"/>
</dbReference>
<protein>
    <submittedName>
        <fullName evidence="3">Endonuclease/Exonuclease/phosphatase family protein</fullName>
    </submittedName>
</protein>
<evidence type="ECO:0000259" key="2">
    <source>
        <dbReference type="Pfam" id="PF03372"/>
    </source>
</evidence>
<sequence>MELRTARRGVLRRVQAMVIAVAAAVAFGPSIVPAEAAEEVQSVPDRVAVLSWNICGTASQCPSRENPSAKLDEIVDIVEADPGYAVIMLQEACKSIHSDKLAERLGDGWVVRHRTAKIVGTARDVGCSMSGKADAGVAIAMKKLPGSDFVTGPDGRPGWDLTFTSTRGLEHVEGKDDLPKTNYTTQGAPCLQDQGNKLLACTSHFVHGGVADADEIQDASLKDFHRTTVDWQNGGYRTIVGGDFNIKVQDDDIDPMYDGNFEADSNDKCNTTGPRPSWYIGCRNSFGSKLDYIFFGDRGWGLRGGDVRYDGSDAYEDRELSDHWGITAAVSPS</sequence>
<gene>
    <name evidence="3" type="ORF">SAMN05421806_13317</name>
</gene>
<evidence type="ECO:0000256" key="1">
    <source>
        <dbReference type="SAM" id="SignalP"/>
    </source>
</evidence>
<proteinExistence type="predicted"/>
<keyword evidence="4" id="KW-1185">Reference proteome</keyword>